<dbReference type="PROSITE" id="PS51935">
    <property type="entry name" value="NLPC_P60"/>
    <property type="match status" value="1"/>
</dbReference>
<sequence length="203" mass="22594">MKTKTALPILLFFTAFLALFLVQTHISADSIKPIQSILATTNHHDSIAKISIPKKEQQIKADSKPEKTAEVSAKKATQKYSDLYQTLRQQLGKKYVWGAVGPDTFDCSGLTQYVFSKVLDKKLPRTAEAQYNAFDHVSHDKVKPGDLVFFSYNGGATIDHVGIIVSGDNQMIDAQDRGVIKESYMASYWKSYIAGYAHVTNLD</sequence>
<dbReference type="Gene3D" id="3.90.1720.10">
    <property type="entry name" value="endopeptidase domain like (from Nostoc punctiforme)"/>
    <property type="match status" value="1"/>
</dbReference>
<evidence type="ECO:0000313" key="7">
    <source>
        <dbReference type="Proteomes" id="UP000051568"/>
    </source>
</evidence>
<dbReference type="Pfam" id="PF00877">
    <property type="entry name" value="NLPC_P60"/>
    <property type="match status" value="1"/>
</dbReference>
<dbReference type="EMBL" id="JQBR01000005">
    <property type="protein sequence ID" value="KRN66272.1"/>
    <property type="molecule type" value="Genomic_DNA"/>
</dbReference>
<dbReference type="PANTHER" id="PTHR47053">
    <property type="entry name" value="MUREIN DD-ENDOPEPTIDASE MEPH-RELATED"/>
    <property type="match status" value="1"/>
</dbReference>
<dbReference type="InterPro" id="IPR038765">
    <property type="entry name" value="Papain-like_cys_pep_sf"/>
</dbReference>
<dbReference type="InterPro" id="IPR051202">
    <property type="entry name" value="Peptidase_C40"/>
</dbReference>
<comment type="similarity">
    <text evidence="1">Belongs to the peptidase C40 family.</text>
</comment>
<proteinExistence type="inferred from homology"/>
<dbReference type="AlphaFoldDB" id="A0A0R2IMM6"/>
<keyword evidence="7" id="KW-1185">Reference proteome</keyword>
<evidence type="ECO:0000313" key="6">
    <source>
        <dbReference type="EMBL" id="KRN66272.1"/>
    </source>
</evidence>
<evidence type="ECO:0000256" key="4">
    <source>
        <dbReference type="ARBA" id="ARBA00022807"/>
    </source>
</evidence>
<dbReference type="PATRIC" id="fig|319652.3.peg.1542"/>
<keyword evidence="4" id="KW-0788">Thiol protease</keyword>
<evidence type="ECO:0000256" key="1">
    <source>
        <dbReference type="ARBA" id="ARBA00007074"/>
    </source>
</evidence>
<keyword evidence="2" id="KW-0645">Protease</keyword>
<dbReference type="SUPFAM" id="SSF54001">
    <property type="entry name" value="Cysteine proteinases"/>
    <property type="match status" value="1"/>
</dbReference>
<dbReference type="RefSeq" id="WP_057751042.1">
    <property type="nucleotide sequence ID" value="NZ_BJVH01000005.1"/>
</dbReference>
<keyword evidence="3 6" id="KW-0378">Hydrolase</keyword>
<accession>A0A0R2IMM6</accession>
<reference evidence="6 7" key="1">
    <citation type="journal article" date="2015" name="Genome Announc.">
        <title>Expanding the biotechnology potential of lactobacilli through comparative genomics of 213 strains and associated genera.</title>
        <authorList>
            <person name="Sun Z."/>
            <person name="Harris H.M."/>
            <person name="McCann A."/>
            <person name="Guo C."/>
            <person name="Argimon S."/>
            <person name="Zhang W."/>
            <person name="Yang X."/>
            <person name="Jeffery I.B."/>
            <person name="Cooney J.C."/>
            <person name="Kagawa T.F."/>
            <person name="Liu W."/>
            <person name="Song Y."/>
            <person name="Salvetti E."/>
            <person name="Wrobel A."/>
            <person name="Rasinkangas P."/>
            <person name="Parkhill J."/>
            <person name="Rea M.C."/>
            <person name="O'Sullivan O."/>
            <person name="Ritari J."/>
            <person name="Douillard F.P."/>
            <person name="Paul Ross R."/>
            <person name="Yang R."/>
            <person name="Briner A.E."/>
            <person name="Felis G.E."/>
            <person name="de Vos W.M."/>
            <person name="Barrangou R."/>
            <person name="Klaenhammer T.R."/>
            <person name="Caufield P.W."/>
            <person name="Cui Y."/>
            <person name="Zhang H."/>
            <person name="O'Toole P.W."/>
        </authorList>
    </citation>
    <scope>NUCLEOTIDE SEQUENCE [LARGE SCALE GENOMIC DNA]</scope>
    <source>
        <strain evidence="6 7">DSM 17757</strain>
    </source>
</reference>
<dbReference type="GO" id="GO:0008234">
    <property type="term" value="F:cysteine-type peptidase activity"/>
    <property type="evidence" value="ECO:0007669"/>
    <property type="project" value="UniProtKB-KW"/>
</dbReference>
<comment type="caution">
    <text evidence="6">The sequence shown here is derived from an EMBL/GenBank/DDBJ whole genome shotgun (WGS) entry which is preliminary data.</text>
</comment>
<dbReference type="PANTHER" id="PTHR47053:SF1">
    <property type="entry name" value="MUREIN DD-ENDOPEPTIDASE MEPH-RELATED"/>
    <property type="match status" value="1"/>
</dbReference>
<dbReference type="Proteomes" id="UP000051568">
    <property type="component" value="Unassembled WGS sequence"/>
</dbReference>
<organism evidence="6 7">
    <name type="scientific">Pediococcus cellicola</name>
    <dbReference type="NCBI Taxonomy" id="319652"/>
    <lineage>
        <taxon>Bacteria</taxon>
        <taxon>Bacillati</taxon>
        <taxon>Bacillota</taxon>
        <taxon>Bacilli</taxon>
        <taxon>Lactobacillales</taxon>
        <taxon>Lactobacillaceae</taxon>
        <taxon>Pediococcus</taxon>
    </lineage>
</organism>
<name>A0A0R2IMM6_9LACO</name>
<dbReference type="InterPro" id="IPR000064">
    <property type="entry name" value="NLP_P60_dom"/>
</dbReference>
<evidence type="ECO:0000256" key="2">
    <source>
        <dbReference type="ARBA" id="ARBA00022670"/>
    </source>
</evidence>
<feature type="domain" description="NlpC/P60" evidence="5">
    <location>
        <begin position="77"/>
        <end position="200"/>
    </location>
</feature>
<protein>
    <submittedName>
        <fullName evidence="6">Cell wall-associated hydrolase</fullName>
    </submittedName>
</protein>
<gene>
    <name evidence="6" type="ORF">IV80_GL001522</name>
</gene>
<dbReference type="STRING" id="319652.IV80_GL001522"/>
<evidence type="ECO:0000256" key="3">
    <source>
        <dbReference type="ARBA" id="ARBA00022801"/>
    </source>
</evidence>
<evidence type="ECO:0000259" key="5">
    <source>
        <dbReference type="PROSITE" id="PS51935"/>
    </source>
</evidence>
<dbReference type="OrthoDB" id="1654978at2"/>
<dbReference type="GO" id="GO:0006508">
    <property type="term" value="P:proteolysis"/>
    <property type="evidence" value="ECO:0007669"/>
    <property type="project" value="UniProtKB-KW"/>
</dbReference>